<dbReference type="Gene3D" id="2.130.10.10">
    <property type="entry name" value="YVTN repeat-like/Quinoprotein amine dehydrogenase"/>
    <property type="match status" value="1"/>
</dbReference>
<organism evidence="6 7">
    <name type="scientific">Lactuca saligna</name>
    <name type="common">Willowleaf lettuce</name>
    <dbReference type="NCBI Taxonomy" id="75948"/>
    <lineage>
        <taxon>Eukaryota</taxon>
        <taxon>Viridiplantae</taxon>
        <taxon>Streptophyta</taxon>
        <taxon>Embryophyta</taxon>
        <taxon>Tracheophyta</taxon>
        <taxon>Spermatophyta</taxon>
        <taxon>Magnoliopsida</taxon>
        <taxon>eudicotyledons</taxon>
        <taxon>Gunneridae</taxon>
        <taxon>Pentapetalae</taxon>
        <taxon>asterids</taxon>
        <taxon>campanulids</taxon>
        <taxon>Asterales</taxon>
        <taxon>Asteraceae</taxon>
        <taxon>Cichorioideae</taxon>
        <taxon>Cichorieae</taxon>
        <taxon>Lactucinae</taxon>
        <taxon>Lactuca</taxon>
    </lineage>
</organism>
<protein>
    <recommendedName>
        <fullName evidence="5">Serine/threonine-protein phosphatase 2A 55 kDa regulatory subunit B</fullName>
    </recommendedName>
</protein>
<sequence>MLLEKRFKKHGVLPRVLEGTDCSSSCHPEFRYKTEFQSYEPEFDYSKILEIEEKINKIKWFQTANSSIFLLSSNDKTIKFWKVISHDSSLLVRCRRTYAYAHDYHINSISNNSDGETFISTDDLRINLWNFEIKKVITTAEFHHSHCSNKREKMKYRLTSNNNLASFDYQMPTQEVIICG</sequence>
<dbReference type="SMART" id="SM00320">
    <property type="entry name" value="WD40"/>
    <property type="match status" value="2"/>
</dbReference>
<gene>
    <name evidence="6" type="ORF">LSALG_LOCUS34819</name>
</gene>
<dbReference type="InterPro" id="IPR036322">
    <property type="entry name" value="WD40_repeat_dom_sf"/>
</dbReference>
<keyword evidence="3 5" id="KW-0677">Repeat</keyword>
<evidence type="ECO:0000256" key="4">
    <source>
        <dbReference type="ARBA" id="ARBA00034298"/>
    </source>
</evidence>
<evidence type="ECO:0000256" key="2">
    <source>
        <dbReference type="ARBA" id="ARBA00022574"/>
    </source>
</evidence>
<name>A0AA35ZNF0_LACSI</name>
<dbReference type="SUPFAM" id="SSF50978">
    <property type="entry name" value="WD40 repeat-like"/>
    <property type="match status" value="1"/>
</dbReference>
<proteinExistence type="inferred from homology"/>
<evidence type="ECO:0000313" key="7">
    <source>
        <dbReference type="Proteomes" id="UP001177003"/>
    </source>
</evidence>
<dbReference type="InterPro" id="IPR015943">
    <property type="entry name" value="WD40/YVTN_repeat-like_dom_sf"/>
</dbReference>
<dbReference type="AlphaFoldDB" id="A0AA35ZNF0"/>
<evidence type="ECO:0000256" key="5">
    <source>
        <dbReference type="RuleBase" id="RU331113"/>
    </source>
</evidence>
<dbReference type="GO" id="GO:0000159">
    <property type="term" value="C:protein phosphatase type 2A complex"/>
    <property type="evidence" value="ECO:0007669"/>
    <property type="project" value="UniProtKB-UniRule"/>
</dbReference>
<dbReference type="Pfam" id="PF00400">
    <property type="entry name" value="WD40"/>
    <property type="match status" value="1"/>
</dbReference>
<reference evidence="6" key="1">
    <citation type="submission" date="2023-04" db="EMBL/GenBank/DDBJ databases">
        <authorList>
            <person name="Vijverberg K."/>
            <person name="Xiong W."/>
            <person name="Schranz E."/>
        </authorList>
    </citation>
    <scope>NUCLEOTIDE SEQUENCE</scope>
</reference>
<accession>A0AA35ZNF0</accession>
<evidence type="ECO:0000256" key="3">
    <source>
        <dbReference type="ARBA" id="ARBA00022737"/>
    </source>
</evidence>
<evidence type="ECO:0000256" key="1">
    <source>
        <dbReference type="ARBA" id="ARBA00008259"/>
    </source>
</evidence>
<dbReference type="Proteomes" id="UP001177003">
    <property type="component" value="Chromosome 8"/>
</dbReference>
<keyword evidence="7" id="KW-1185">Reference proteome</keyword>
<dbReference type="PANTHER" id="PTHR11871">
    <property type="entry name" value="PROTEIN PHOSPHATASE PP2A REGULATORY SUBUNIT B"/>
    <property type="match status" value="1"/>
</dbReference>
<comment type="function">
    <text evidence="4">The B regulatory subunit may modulate substrate selectivity and catalytic activity, and may also direct the localization of the catalytic enzyme to a particular subcellular compartment.</text>
</comment>
<dbReference type="GO" id="GO:0019888">
    <property type="term" value="F:protein phosphatase regulator activity"/>
    <property type="evidence" value="ECO:0007669"/>
    <property type="project" value="InterPro"/>
</dbReference>
<dbReference type="InterPro" id="IPR000009">
    <property type="entry name" value="PP2A_PR55"/>
</dbReference>
<dbReference type="EMBL" id="OX465084">
    <property type="protein sequence ID" value="CAI9295898.1"/>
    <property type="molecule type" value="Genomic_DNA"/>
</dbReference>
<dbReference type="InterPro" id="IPR001680">
    <property type="entry name" value="WD40_rpt"/>
</dbReference>
<dbReference type="PRINTS" id="PR00600">
    <property type="entry name" value="PP2APR55"/>
</dbReference>
<comment type="similarity">
    <text evidence="1 5">Belongs to the phosphatase 2A regulatory subunit B family.</text>
</comment>
<evidence type="ECO:0000313" key="6">
    <source>
        <dbReference type="EMBL" id="CAI9295898.1"/>
    </source>
</evidence>
<keyword evidence="2 5" id="KW-0853">WD repeat</keyword>